<keyword evidence="1" id="KW-0472">Membrane</keyword>
<comment type="caution">
    <text evidence="2">The sequence shown here is derived from an EMBL/GenBank/DDBJ whole genome shotgun (WGS) entry which is preliminary data.</text>
</comment>
<keyword evidence="1" id="KW-1133">Transmembrane helix</keyword>
<evidence type="ECO:0000313" key="3">
    <source>
        <dbReference type="Proteomes" id="UP001148125"/>
    </source>
</evidence>
<keyword evidence="3" id="KW-1185">Reference proteome</keyword>
<protein>
    <submittedName>
        <fullName evidence="2">Uncharacterized protein</fullName>
    </submittedName>
</protein>
<feature type="transmembrane region" description="Helical" evidence="1">
    <location>
        <begin position="176"/>
        <end position="192"/>
    </location>
</feature>
<keyword evidence="1" id="KW-0812">Transmembrane</keyword>
<gene>
    <name evidence="2" type="ORF">N7Z68_02360</name>
</gene>
<reference evidence="2" key="1">
    <citation type="submission" date="2024-05" db="EMBL/GenBank/DDBJ databases">
        <title>Alkalihalobacillus sp. strain MEB203 novel alkaliphilic bacterium from Lonar Lake, India.</title>
        <authorList>
            <person name="Joshi A."/>
            <person name="Thite S."/>
            <person name="Mengade P."/>
        </authorList>
    </citation>
    <scope>NUCLEOTIDE SEQUENCE</scope>
    <source>
        <strain evidence="2">MEB 203</strain>
    </source>
</reference>
<name>A0ABT5VDE3_9BACI</name>
<dbReference type="EMBL" id="JAOTPO010000001">
    <property type="protein sequence ID" value="MDE5412229.1"/>
    <property type="molecule type" value="Genomic_DNA"/>
</dbReference>
<feature type="transmembrane region" description="Helical" evidence="1">
    <location>
        <begin position="204"/>
        <end position="220"/>
    </location>
</feature>
<accession>A0ABT5VDE3</accession>
<evidence type="ECO:0000256" key="1">
    <source>
        <dbReference type="SAM" id="Phobius"/>
    </source>
</evidence>
<feature type="transmembrane region" description="Helical" evidence="1">
    <location>
        <begin position="34"/>
        <end position="52"/>
    </location>
</feature>
<feature type="transmembrane region" description="Helical" evidence="1">
    <location>
        <begin position="6"/>
        <end position="22"/>
    </location>
</feature>
<dbReference type="RefSeq" id="WP_275116848.1">
    <property type="nucleotide sequence ID" value="NZ_JAOTPO010000001.1"/>
</dbReference>
<feature type="transmembrane region" description="Helical" evidence="1">
    <location>
        <begin position="58"/>
        <end position="80"/>
    </location>
</feature>
<sequence>MIILSFTLPLVAIASMLFFTRMNWTSTNFLKRSIPYSIGFFVLYSYMTFAIFSPWDIYVFSGVSMIYLFGLWLIGLVDDVMGDRRTKGLKGHLQKLIQEGTFSTALLKLTGTIMLAYVWISLMEPATVEQWIRYSVILILTPHVMNLFDTRPLRVWKVSLLHAAIFLPYVVVDVPFAYYLFLLSFFFLFYVLDGHAVAMLGDNGATLIGGILAIVTVLYAPVLQQYVVITLLILLTVIAERISFSKWIEKHPLMKRVDKWGLSIK</sequence>
<feature type="transmembrane region" description="Helical" evidence="1">
    <location>
        <begin position="131"/>
        <end position="148"/>
    </location>
</feature>
<dbReference type="Proteomes" id="UP001148125">
    <property type="component" value="Unassembled WGS sequence"/>
</dbReference>
<proteinExistence type="predicted"/>
<feature type="transmembrane region" description="Helical" evidence="1">
    <location>
        <begin position="101"/>
        <end position="119"/>
    </location>
</feature>
<organism evidence="2 3">
    <name type="scientific">Alkalihalobacterium chitinilyticum</name>
    <dbReference type="NCBI Taxonomy" id="2980103"/>
    <lineage>
        <taxon>Bacteria</taxon>
        <taxon>Bacillati</taxon>
        <taxon>Bacillota</taxon>
        <taxon>Bacilli</taxon>
        <taxon>Bacillales</taxon>
        <taxon>Bacillaceae</taxon>
        <taxon>Alkalihalobacterium</taxon>
    </lineage>
</organism>
<evidence type="ECO:0000313" key="2">
    <source>
        <dbReference type="EMBL" id="MDE5412229.1"/>
    </source>
</evidence>
<feature type="transmembrane region" description="Helical" evidence="1">
    <location>
        <begin position="226"/>
        <end position="244"/>
    </location>
</feature>